<dbReference type="InterPro" id="IPR000719">
    <property type="entry name" value="Prot_kinase_dom"/>
</dbReference>
<evidence type="ECO:0000256" key="2">
    <source>
        <dbReference type="ARBA" id="ARBA00022614"/>
    </source>
</evidence>
<evidence type="ECO:0000256" key="5">
    <source>
        <dbReference type="ARBA" id="ARBA00022989"/>
    </source>
</evidence>
<dbReference type="InterPro" id="IPR001611">
    <property type="entry name" value="Leu-rich_rpt"/>
</dbReference>
<evidence type="ECO:0000256" key="7">
    <source>
        <dbReference type="PROSITE-ProRule" id="PRU10141"/>
    </source>
</evidence>
<keyword evidence="5 9" id="KW-1133">Transmembrane helix</keyword>
<evidence type="ECO:0000313" key="11">
    <source>
        <dbReference type="EMBL" id="CAK9202842.1"/>
    </source>
</evidence>
<evidence type="ECO:0000256" key="3">
    <source>
        <dbReference type="ARBA" id="ARBA00022692"/>
    </source>
</evidence>
<reference evidence="11" key="1">
    <citation type="submission" date="2024-02" db="EMBL/GenBank/DDBJ databases">
        <authorList>
            <consortium name="ELIXIR-Norway"/>
            <consortium name="Elixir Norway"/>
        </authorList>
    </citation>
    <scope>NUCLEOTIDE SEQUENCE</scope>
</reference>
<sequence length="789" mass="87348">MGRKGEKRRWAARGRQRAIGDGEEAFLLISLRRLPGKCPRGIRARCSFMRVGPVTTHCASSPPQLLRKWAPASYCIADPMGGLKALQDVFGAWNTSTPDINVNLAGWSSSQPYPCFVGQFWKGVLCSECLQNPKDPLSNITVVVISLSLSNASIVGTLPPAIGNLTNLLELTLTNNPGLSGIIPKELSNITSLTILNLSNNNFSGSIPEELFMNEDPYLQQLDLSGNQLTGQIPNFGAAYRLNTVKLSQNQLSGPSPPFYNEFAGFGFVNLTRLLTIDLSKNSLIGSPPDFTAIPTLQYVNFSGNGFGNLIFHPSSVNVSSDLQVLDLSQNKLNGSLPDLSSFSSTLQQLDLSFNSFEPMEVPAWLSNLTQLQTLSLKGIGLSGSFPYNLASQLTKLETLELDNNNFNGTLNIDNVANLRRVVSTGDKVFYTGNLQILSIMSNDIMNIEDYSDSDITNITTIFMLQNNPCCSNQQTNAQRCYCNQICIIIPNTGKNDGKVIKITISVAAVIVIGLVAISCWLLFKSMELFQALLIFGELGVRPTIFRYKELKAATNNFEEKLGGGQFGHVYKGRLHEQDVAVKKILKTNTHNLGEFINEVALMTNVPEHQNLVKFFGCCYTLTGKRFLVYEYVENNDLYEALFNGEGEHILNWSERFDIICGVARECFDNNKNIVYRVREWNDKSKLVKDLVDQKLELNDIEVHQVERVVQIALLCVQTDPAPRPSMDSVLQRLEECVEMTDWTMDTGVNKNINTGANQSLGEPSNGEITDADAYSSEGVQMLRIRSRS</sequence>
<gene>
    <name evidence="11" type="ORF">CSSPTR1EN2_LOCUS6609</name>
</gene>
<feature type="compositionally biased region" description="Polar residues" evidence="8">
    <location>
        <begin position="750"/>
        <end position="763"/>
    </location>
</feature>
<organism evidence="11 12">
    <name type="scientific">Sphagnum troendelagicum</name>
    <dbReference type="NCBI Taxonomy" id="128251"/>
    <lineage>
        <taxon>Eukaryota</taxon>
        <taxon>Viridiplantae</taxon>
        <taxon>Streptophyta</taxon>
        <taxon>Embryophyta</taxon>
        <taxon>Bryophyta</taxon>
        <taxon>Sphagnophytina</taxon>
        <taxon>Sphagnopsida</taxon>
        <taxon>Sphagnales</taxon>
        <taxon>Sphagnaceae</taxon>
        <taxon>Sphagnum</taxon>
    </lineage>
</organism>
<evidence type="ECO:0000259" key="10">
    <source>
        <dbReference type="PROSITE" id="PS50011"/>
    </source>
</evidence>
<evidence type="ECO:0000256" key="9">
    <source>
        <dbReference type="SAM" id="Phobius"/>
    </source>
</evidence>
<evidence type="ECO:0000256" key="1">
    <source>
        <dbReference type="ARBA" id="ARBA00004370"/>
    </source>
</evidence>
<dbReference type="Proteomes" id="UP001497512">
    <property type="component" value="Chromosome 13"/>
</dbReference>
<accession>A0ABP0TQZ6</accession>
<feature type="transmembrane region" description="Helical" evidence="9">
    <location>
        <begin position="503"/>
        <end position="524"/>
    </location>
</feature>
<feature type="binding site" evidence="7">
    <location>
        <position position="584"/>
    </location>
    <ligand>
        <name>ATP</name>
        <dbReference type="ChEBI" id="CHEBI:30616"/>
    </ligand>
</feature>
<dbReference type="SUPFAM" id="SSF56112">
    <property type="entry name" value="Protein kinase-like (PK-like)"/>
    <property type="match status" value="1"/>
</dbReference>
<dbReference type="InterPro" id="IPR001245">
    <property type="entry name" value="Ser-Thr/Tyr_kinase_cat_dom"/>
</dbReference>
<dbReference type="Pfam" id="PF07714">
    <property type="entry name" value="PK_Tyr_Ser-Thr"/>
    <property type="match status" value="1"/>
</dbReference>
<dbReference type="InterPro" id="IPR032675">
    <property type="entry name" value="LRR_dom_sf"/>
</dbReference>
<keyword evidence="12" id="KW-1185">Reference proteome</keyword>
<keyword evidence="7" id="KW-0067">ATP-binding</keyword>
<dbReference type="Gene3D" id="1.10.510.10">
    <property type="entry name" value="Transferase(Phosphotransferase) domain 1"/>
    <property type="match status" value="2"/>
</dbReference>
<evidence type="ECO:0000256" key="4">
    <source>
        <dbReference type="ARBA" id="ARBA00022737"/>
    </source>
</evidence>
<dbReference type="PANTHER" id="PTHR48006:SF34">
    <property type="entry name" value="OS08G0203700 PROTEIN"/>
    <property type="match status" value="1"/>
</dbReference>
<keyword evidence="4" id="KW-0677">Repeat</keyword>
<dbReference type="EMBL" id="OZ019905">
    <property type="protein sequence ID" value="CAK9202842.1"/>
    <property type="molecule type" value="Genomic_DNA"/>
</dbReference>
<dbReference type="InterPro" id="IPR051824">
    <property type="entry name" value="LRR_Rcpt-Like_S/T_Kinase"/>
</dbReference>
<evidence type="ECO:0000256" key="6">
    <source>
        <dbReference type="ARBA" id="ARBA00023136"/>
    </source>
</evidence>
<dbReference type="PROSITE" id="PS51450">
    <property type="entry name" value="LRR"/>
    <property type="match status" value="2"/>
</dbReference>
<dbReference type="SUPFAM" id="SSF52058">
    <property type="entry name" value="L domain-like"/>
    <property type="match status" value="1"/>
</dbReference>
<proteinExistence type="predicted"/>
<keyword evidence="2" id="KW-0433">Leucine-rich repeat</keyword>
<protein>
    <recommendedName>
        <fullName evidence="10">Protein kinase domain-containing protein</fullName>
    </recommendedName>
</protein>
<comment type="subcellular location">
    <subcellularLocation>
        <location evidence="1">Membrane</location>
    </subcellularLocation>
</comment>
<dbReference type="InterPro" id="IPR017441">
    <property type="entry name" value="Protein_kinase_ATP_BS"/>
</dbReference>
<dbReference type="Gene3D" id="3.80.10.10">
    <property type="entry name" value="Ribonuclease Inhibitor"/>
    <property type="match status" value="2"/>
</dbReference>
<dbReference type="PANTHER" id="PTHR48006">
    <property type="entry name" value="LEUCINE-RICH REPEAT-CONTAINING PROTEIN DDB_G0281931-RELATED"/>
    <property type="match status" value="1"/>
</dbReference>
<evidence type="ECO:0000256" key="8">
    <source>
        <dbReference type="SAM" id="MobiDB-lite"/>
    </source>
</evidence>
<evidence type="ECO:0000313" key="12">
    <source>
        <dbReference type="Proteomes" id="UP001497512"/>
    </source>
</evidence>
<keyword evidence="7" id="KW-0547">Nucleotide-binding</keyword>
<feature type="region of interest" description="Disordered" evidence="8">
    <location>
        <begin position="750"/>
        <end position="771"/>
    </location>
</feature>
<dbReference type="PROSITE" id="PS00107">
    <property type="entry name" value="PROTEIN_KINASE_ATP"/>
    <property type="match status" value="1"/>
</dbReference>
<feature type="domain" description="Protein kinase" evidence="10">
    <location>
        <begin position="556"/>
        <end position="789"/>
    </location>
</feature>
<dbReference type="PRINTS" id="PR00019">
    <property type="entry name" value="LEURICHRPT"/>
</dbReference>
<dbReference type="InterPro" id="IPR011009">
    <property type="entry name" value="Kinase-like_dom_sf"/>
</dbReference>
<dbReference type="PROSITE" id="PS50011">
    <property type="entry name" value="PROTEIN_KINASE_DOM"/>
    <property type="match status" value="1"/>
</dbReference>
<name>A0ABP0TQZ6_9BRYO</name>
<keyword evidence="6 9" id="KW-0472">Membrane</keyword>
<dbReference type="Pfam" id="PF00560">
    <property type="entry name" value="LRR_1"/>
    <property type="match status" value="3"/>
</dbReference>
<keyword evidence="3 9" id="KW-0812">Transmembrane</keyword>